<dbReference type="GO" id="GO:0016757">
    <property type="term" value="F:glycosyltransferase activity"/>
    <property type="evidence" value="ECO:0007669"/>
    <property type="project" value="InterPro"/>
</dbReference>
<dbReference type="SUPFAM" id="SSF53448">
    <property type="entry name" value="Nucleotide-diphospho-sugar transferases"/>
    <property type="match status" value="1"/>
</dbReference>
<evidence type="ECO:0000313" key="6">
    <source>
        <dbReference type="Proteomes" id="UP000321181"/>
    </source>
</evidence>
<dbReference type="Pfam" id="PF00534">
    <property type="entry name" value="Glycos_transf_1"/>
    <property type="match status" value="1"/>
</dbReference>
<dbReference type="NCBIfam" id="NF041876">
    <property type="entry name" value="EPS_EpsE"/>
    <property type="match status" value="1"/>
</dbReference>
<keyword evidence="1" id="KW-0808">Transferase</keyword>
<keyword evidence="6" id="KW-1185">Reference proteome</keyword>
<dbReference type="Gene3D" id="3.40.50.2000">
    <property type="entry name" value="Glycogen Phosphorylase B"/>
    <property type="match status" value="2"/>
</dbReference>
<feature type="region of interest" description="Disordered" evidence="2">
    <location>
        <begin position="1"/>
        <end position="30"/>
    </location>
</feature>
<dbReference type="InterPro" id="IPR029044">
    <property type="entry name" value="Nucleotide-diphossugar_trans"/>
</dbReference>
<dbReference type="InterPro" id="IPR001296">
    <property type="entry name" value="Glyco_trans_1"/>
</dbReference>
<dbReference type="EMBL" id="BJYY01000007">
    <property type="protein sequence ID" value="GEO33332.1"/>
    <property type="molecule type" value="Genomic_DNA"/>
</dbReference>
<evidence type="ECO:0000313" key="5">
    <source>
        <dbReference type="EMBL" id="GEO33332.1"/>
    </source>
</evidence>
<protein>
    <recommendedName>
        <fullName evidence="7">D-inositol 3-phosphate glycosyltransferase</fullName>
    </recommendedName>
</protein>
<dbReference type="InterPro" id="IPR001173">
    <property type="entry name" value="Glyco_trans_2-like"/>
</dbReference>
<accession>A0A512DA23</accession>
<dbReference type="PANTHER" id="PTHR43179:SF7">
    <property type="entry name" value="RHAMNOSYLTRANSFERASE WBBL"/>
    <property type="match status" value="1"/>
</dbReference>
<evidence type="ECO:0008006" key="7">
    <source>
        <dbReference type="Google" id="ProtNLM"/>
    </source>
</evidence>
<gene>
    <name evidence="5" type="ORF">CAE01nite_10570</name>
</gene>
<evidence type="ECO:0000256" key="2">
    <source>
        <dbReference type="SAM" id="MobiDB-lite"/>
    </source>
</evidence>
<dbReference type="PANTHER" id="PTHR43179">
    <property type="entry name" value="RHAMNOSYLTRANSFERASE WBBL"/>
    <property type="match status" value="1"/>
</dbReference>
<reference evidence="5 6" key="1">
    <citation type="submission" date="2019-07" db="EMBL/GenBank/DDBJ databases">
        <title>Whole genome shotgun sequence of Cellulomonas aerilata NBRC 106308.</title>
        <authorList>
            <person name="Hosoyama A."/>
            <person name="Uohara A."/>
            <person name="Ohji S."/>
            <person name="Ichikawa N."/>
        </authorList>
    </citation>
    <scope>NUCLEOTIDE SEQUENCE [LARGE SCALE GENOMIC DNA]</scope>
    <source>
        <strain evidence="5 6">NBRC 106308</strain>
    </source>
</reference>
<sequence>MTGPGTTVVPPRAPGGHAARTDAHPRGFAPPGTPVDVGVVVVTHRSAADVDAVLTSVRGETATVSLRVVVVDNGSRDGTLDVVRSAHPDVVTVGLRENLGYAGGINVGVEHLGECRAVLVLNADLVLQPGSIAALLRRLDAGPAGIVVPRMLDRTGALSRSLRREPSLLGTLGDALVGGRWHRRRPAWLSETVLRDEAYGRPHPVAWATGAALLVRSSLARSLGPWHERYFLYSEETEYCRRARDAGSSIWYEPAAVVVHAGGGSGTSPGLTALSSVNRVRYVRRFRSRPYAAAFRVVVVLAELLRVRRPAHRRALRAVLTPSSWDRLARADGAGGSPPATFGYLVPEFPGQTHGFFWRELEALRRSGARPVLLSTRRPTGTTGVHAWAAPAAARTRYLTDWSPGAAMDGVVVGVRAVRSGRSRDVVRELGTVTAAEGPVRAGALLLAGARLAVLARREGLPHVHVHSCAGAAQVATFARLLGGPTYSLSLHGPLADYGGNQRGKWRHASFGLVITDPLHRDVVQALDGDLPATLAVAPMGIDPGRFVRTRPYVPCRSGGPLRIVSCGRLNPSKGHVDLVRAVRALADAGRDVRLVVAGEDEHGGAGYRRELEREIARLRLGDRVRLLGTVGEDDVRAQLESAHVFALASHAEPLGVAIMEAMALCLPVVVCDGGGVRALVEDGRTGLLATPGDPGSIAAAVGRLADDPTLATTLGTSARRHVESAFASERSARTLLELVERTCAAGSGT</sequence>
<organism evidence="5 6">
    <name type="scientific">Cellulomonas aerilata</name>
    <dbReference type="NCBI Taxonomy" id="515326"/>
    <lineage>
        <taxon>Bacteria</taxon>
        <taxon>Bacillati</taxon>
        <taxon>Actinomycetota</taxon>
        <taxon>Actinomycetes</taxon>
        <taxon>Micrococcales</taxon>
        <taxon>Cellulomonadaceae</taxon>
        <taxon>Cellulomonas</taxon>
    </lineage>
</organism>
<feature type="domain" description="Glycosyl transferase family 1" evidence="3">
    <location>
        <begin position="561"/>
        <end position="721"/>
    </location>
</feature>
<feature type="domain" description="Glycosyltransferase 2-like" evidence="4">
    <location>
        <begin position="39"/>
        <end position="158"/>
    </location>
</feature>
<evidence type="ECO:0000259" key="3">
    <source>
        <dbReference type="Pfam" id="PF00534"/>
    </source>
</evidence>
<evidence type="ECO:0000256" key="1">
    <source>
        <dbReference type="ARBA" id="ARBA00022679"/>
    </source>
</evidence>
<dbReference type="AlphaFoldDB" id="A0A512DA23"/>
<dbReference type="SUPFAM" id="SSF53756">
    <property type="entry name" value="UDP-Glycosyltransferase/glycogen phosphorylase"/>
    <property type="match status" value="1"/>
</dbReference>
<name>A0A512DA23_9CELL</name>
<comment type="caution">
    <text evidence="5">The sequence shown here is derived from an EMBL/GenBank/DDBJ whole genome shotgun (WGS) entry which is preliminary data.</text>
</comment>
<proteinExistence type="predicted"/>
<dbReference type="Proteomes" id="UP000321181">
    <property type="component" value="Unassembled WGS sequence"/>
</dbReference>
<evidence type="ECO:0000259" key="4">
    <source>
        <dbReference type="Pfam" id="PF00535"/>
    </source>
</evidence>
<dbReference type="Pfam" id="PF00535">
    <property type="entry name" value="Glycos_transf_2"/>
    <property type="match status" value="1"/>
</dbReference>
<dbReference type="Gene3D" id="3.90.550.10">
    <property type="entry name" value="Spore Coat Polysaccharide Biosynthesis Protein SpsA, Chain A"/>
    <property type="match status" value="1"/>
</dbReference>
<dbReference type="CDD" id="cd03801">
    <property type="entry name" value="GT4_PimA-like"/>
    <property type="match status" value="1"/>
</dbReference>